<dbReference type="Proteomes" id="UP000218327">
    <property type="component" value="Unassembled WGS sequence"/>
</dbReference>
<dbReference type="AlphaFoldDB" id="A0A2A5AW20"/>
<evidence type="ECO:0000313" key="3">
    <source>
        <dbReference type="EMBL" id="PCJ23435.1"/>
    </source>
</evidence>
<feature type="domain" description="Calcineurin-like phosphoesterase N-terminal" evidence="2">
    <location>
        <begin position="67"/>
        <end position="128"/>
    </location>
</feature>
<dbReference type="InterPro" id="IPR013783">
    <property type="entry name" value="Ig-like_fold"/>
</dbReference>
<evidence type="ECO:0000259" key="2">
    <source>
        <dbReference type="Pfam" id="PF16371"/>
    </source>
</evidence>
<comment type="caution">
    <text evidence="3">The sequence shown here is derived from an EMBL/GenBank/DDBJ whole genome shotgun (WGS) entry which is preliminary data.</text>
</comment>
<dbReference type="InterPro" id="IPR029052">
    <property type="entry name" value="Metallo-depent_PP-like"/>
</dbReference>
<dbReference type="InterPro" id="IPR032285">
    <property type="entry name" value="Metallophos_N"/>
</dbReference>
<proteinExistence type="predicted"/>
<evidence type="ECO:0008006" key="5">
    <source>
        <dbReference type="Google" id="ProtNLM"/>
    </source>
</evidence>
<dbReference type="Pfam" id="PF16370">
    <property type="entry name" value="MetallophosC"/>
    <property type="match status" value="1"/>
</dbReference>
<accession>A0A2A5AW20</accession>
<reference evidence="4" key="1">
    <citation type="submission" date="2017-08" db="EMBL/GenBank/DDBJ databases">
        <title>A dynamic microbial community with high functional redundancy inhabits the cold, oxic subseafloor aquifer.</title>
        <authorList>
            <person name="Tully B.J."/>
            <person name="Wheat C.G."/>
            <person name="Glazer B.T."/>
            <person name="Huber J.A."/>
        </authorList>
    </citation>
    <scope>NUCLEOTIDE SEQUENCE [LARGE SCALE GENOMIC DNA]</scope>
</reference>
<gene>
    <name evidence="3" type="ORF">COA96_11840</name>
</gene>
<dbReference type="PANTHER" id="PTHR43143:SF1">
    <property type="entry name" value="SERINE_THREONINE-PROTEIN PHOSPHATASE CPPED1"/>
    <property type="match status" value="1"/>
</dbReference>
<dbReference type="EMBL" id="NVVJ01000039">
    <property type="protein sequence ID" value="PCJ23435.1"/>
    <property type="molecule type" value="Genomic_DNA"/>
</dbReference>
<sequence>MISTMPKISANSTLLNKLGKSTRGLISLLVLLGISNSTLAKCGTVNSQSETASGYVYIDQNQNGTRENSETGIVGVSVSNGCEVTLTDNTGHYDITLAPMDILFVSQPSGYKISVDENNIPQFYYRHYPDGTPSVIAGTSVQWRWPVTEATGALPASIDFALTLDESASTQFTAYGFADPQAKFELGEDMMREDLVNTLIGNPYSAAFGITVGDVVFDTLSLYDRHKDMMSLMDVPQWYLPGNHDINYESPDSLFANETYKLHFGPIYYSFNQGNVHFISLNNVEYAGADKEIDGARYRGWIPDDQLYWLQQDLAKVAKDKLIVIATHIPLVAGATDNIGPTPAIGPGTKNFAALLELLKPFENLYAIAGHDTSNSWKVEINHSHGWQGQPWIAHTLAEVRGNGWLTGPADLRGVRDAMMQDGNPNGFYLLKFDDDQVVPEFIPFPFGADGGKAMRIVLDPQLSFTGTGINRGILQAGSKVVVNLFDGGVRDSLWISLDQSERTPMIYTVRTDPFAERVYEELKDSDSEISRPTLSGHIWEYLLPDTLMPGVHRIEVFSEDEFGQARRGAISFEIVTQQTSKI</sequence>
<dbReference type="Pfam" id="PF16371">
    <property type="entry name" value="MetallophosN"/>
    <property type="match status" value="1"/>
</dbReference>
<organism evidence="3 4">
    <name type="scientific">SAR86 cluster bacterium</name>
    <dbReference type="NCBI Taxonomy" id="2030880"/>
    <lineage>
        <taxon>Bacteria</taxon>
        <taxon>Pseudomonadati</taxon>
        <taxon>Pseudomonadota</taxon>
        <taxon>Gammaproteobacteria</taxon>
        <taxon>SAR86 cluster</taxon>
    </lineage>
</organism>
<evidence type="ECO:0000313" key="4">
    <source>
        <dbReference type="Proteomes" id="UP000218327"/>
    </source>
</evidence>
<dbReference type="PANTHER" id="PTHR43143">
    <property type="entry name" value="METALLOPHOSPHOESTERASE, CALCINEURIN SUPERFAMILY"/>
    <property type="match status" value="1"/>
</dbReference>
<evidence type="ECO:0000259" key="1">
    <source>
        <dbReference type="Pfam" id="PF16370"/>
    </source>
</evidence>
<protein>
    <recommendedName>
        <fullName evidence="5">Cna protein B-type domain containing protein</fullName>
    </recommendedName>
</protein>
<dbReference type="InterPro" id="IPR051918">
    <property type="entry name" value="STPP_CPPED1"/>
</dbReference>
<dbReference type="Gene3D" id="3.60.21.10">
    <property type="match status" value="1"/>
</dbReference>
<name>A0A2A5AW20_9GAMM</name>
<feature type="domain" description="Calcineurin-like phosphoesterase C-terminal" evidence="1">
    <location>
        <begin position="405"/>
        <end position="565"/>
    </location>
</feature>
<dbReference type="Gene3D" id="2.60.40.10">
    <property type="entry name" value="Immunoglobulins"/>
    <property type="match status" value="1"/>
</dbReference>
<dbReference type="SUPFAM" id="SSF56300">
    <property type="entry name" value="Metallo-dependent phosphatases"/>
    <property type="match status" value="1"/>
</dbReference>
<dbReference type="InterPro" id="IPR032288">
    <property type="entry name" value="Metallophos_C"/>
</dbReference>